<dbReference type="InterPro" id="IPR018392">
    <property type="entry name" value="LysM"/>
</dbReference>
<dbReference type="HOGENOM" id="CLU_090055_0_0_1"/>
<dbReference type="PROSITE" id="PS51782">
    <property type="entry name" value="LYSM"/>
    <property type="match status" value="1"/>
</dbReference>
<dbReference type="SUPFAM" id="SSF54106">
    <property type="entry name" value="LysM domain"/>
    <property type="match status" value="1"/>
</dbReference>
<accession>A0A0A1SQA6</accession>
<feature type="domain" description="LysM" evidence="3">
    <location>
        <begin position="120"/>
        <end position="164"/>
    </location>
</feature>
<dbReference type="AlphaFoldDB" id="A0A0A1SQA6"/>
<reference evidence="4 5" key="1">
    <citation type="journal article" date="2015" name="Genome Announc.">
        <title>Draft Genome Sequence and Gene Annotation of the Entomopathogenic Fungus Verticillium hemipterigenum.</title>
        <authorList>
            <person name="Horn F."/>
            <person name="Habel A."/>
            <person name="Scharf D.H."/>
            <person name="Dworschak J."/>
            <person name="Brakhage A.A."/>
            <person name="Guthke R."/>
            <person name="Hertweck C."/>
            <person name="Linde J."/>
        </authorList>
    </citation>
    <scope>NUCLEOTIDE SEQUENCE [LARGE SCALE GENOMIC DNA]</scope>
</reference>
<evidence type="ECO:0000313" key="5">
    <source>
        <dbReference type="Proteomes" id="UP000039046"/>
    </source>
</evidence>
<dbReference type="CDD" id="cd00118">
    <property type="entry name" value="LysM"/>
    <property type="match status" value="1"/>
</dbReference>
<protein>
    <recommendedName>
        <fullName evidence="3">LysM domain-containing protein</fullName>
    </recommendedName>
</protein>
<dbReference type="Proteomes" id="UP000039046">
    <property type="component" value="Unassembled WGS sequence"/>
</dbReference>
<keyword evidence="2" id="KW-0472">Membrane</keyword>
<dbReference type="EMBL" id="CDHN01000001">
    <property type="protein sequence ID" value="CEJ80161.1"/>
    <property type="molecule type" value="Genomic_DNA"/>
</dbReference>
<dbReference type="SMART" id="SM00257">
    <property type="entry name" value="LysM"/>
    <property type="match status" value="1"/>
</dbReference>
<dbReference type="Pfam" id="PF01476">
    <property type="entry name" value="LysM"/>
    <property type="match status" value="1"/>
</dbReference>
<feature type="transmembrane region" description="Helical" evidence="2">
    <location>
        <begin position="83"/>
        <end position="102"/>
    </location>
</feature>
<dbReference type="STRING" id="1531966.A0A0A1SQA6"/>
<dbReference type="Gene3D" id="3.10.350.10">
    <property type="entry name" value="LysM domain"/>
    <property type="match status" value="1"/>
</dbReference>
<keyword evidence="2" id="KW-1133">Transmembrane helix</keyword>
<comment type="similarity">
    <text evidence="1">Belongs to the secreted LysM effector family.</text>
</comment>
<dbReference type="OrthoDB" id="2107166at2759"/>
<gene>
    <name evidence="4" type="ORF">VHEMI00364</name>
</gene>
<evidence type="ECO:0000259" key="3">
    <source>
        <dbReference type="PROSITE" id="PS51782"/>
    </source>
</evidence>
<evidence type="ECO:0000256" key="2">
    <source>
        <dbReference type="SAM" id="Phobius"/>
    </source>
</evidence>
<name>A0A0A1SQA6_9HYPO</name>
<proteinExistence type="inferred from homology"/>
<keyword evidence="5" id="KW-1185">Reference proteome</keyword>
<organism evidence="4 5">
    <name type="scientific">[Torrubiella] hemipterigena</name>
    <dbReference type="NCBI Taxonomy" id="1531966"/>
    <lineage>
        <taxon>Eukaryota</taxon>
        <taxon>Fungi</taxon>
        <taxon>Dikarya</taxon>
        <taxon>Ascomycota</taxon>
        <taxon>Pezizomycotina</taxon>
        <taxon>Sordariomycetes</taxon>
        <taxon>Hypocreomycetidae</taxon>
        <taxon>Hypocreales</taxon>
        <taxon>Clavicipitaceae</taxon>
        <taxon>Clavicipitaceae incertae sedis</taxon>
        <taxon>'Torrubiella' clade</taxon>
    </lineage>
</organism>
<evidence type="ECO:0000313" key="4">
    <source>
        <dbReference type="EMBL" id="CEJ80161.1"/>
    </source>
</evidence>
<keyword evidence="2" id="KW-0812">Transmembrane</keyword>
<dbReference type="InterPro" id="IPR036779">
    <property type="entry name" value="LysM_dom_sf"/>
</dbReference>
<sequence length="167" mass="18337">MSRDDDSSRLPEGMRRVGYDADTQVYTFQDADGSYWESAPGCEYGRLTRVGGSDEDDVNDTQPFLQNASAQPSPSWRSEMRPLLNFGVIIGVFLMGVIWLLYGSSSGNPVPELDCPVGSQVYRVQAGDTCWDLAQSHDATVDDLIQLNDGLDCKHLPIGQQICLPST</sequence>
<evidence type="ECO:0000256" key="1">
    <source>
        <dbReference type="ARBA" id="ARBA00044955"/>
    </source>
</evidence>